<dbReference type="EMBL" id="JAHQIW010000223">
    <property type="protein sequence ID" value="KAJ1346795.1"/>
    <property type="molecule type" value="Genomic_DNA"/>
</dbReference>
<protein>
    <submittedName>
        <fullName evidence="1">Uncharacterized protein</fullName>
    </submittedName>
</protein>
<comment type="caution">
    <text evidence="1">The sequence shown here is derived from an EMBL/GenBank/DDBJ whole genome shotgun (WGS) entry which is preliminary data.</text>
</comment>
<reference evidence="1" key="1">
    <citation type="submission" date="2021-06" db="EMBL/GenBank/DDBJ databases">
        <title>Parelaphostrongylus tenuis whole genome reference sequence.</title>
        <authorList>
            <person name="Garwood T.J."/>
            <person name="Larsen P.A."/>
            <person name="Fountain-Jones N.M."/>
            <person name="Garbe J.R."/>
            <person name="Macchietto M.G."/>
            <person name="Kania S.A."/>
            <person name="Gerhold R.W."/>
            <person name="Richards J.E."/>
            <person name="Wolf T.M."/>
        </authorList>
    </citation>
    <scope>NUCLEOTIDE SEQUENCE</scope>
    <source>
        <strain evidence="1">MNPRO001-30</strain>
        <tissue evidence="1">Meninges</tissue>
    </source>
</reference>
<accession>A0AAD5QGB3</accession>
<gene>
    <name evidence="1" type="ORF">KIN20_001696</name>
</gene>
<proteinExistence type="predicted"/>
<dbReference type="AlphaFoldDB" id="A0AAD5QGB3"/>
<dbReference type="Proteomes" id="UP001196413">
    <property type="component" value="Unassembled WGS sequence"/>
</dbReference>
<evidence type="ECO:0000313" key="2">
    <source>
        <dbReference type="Proteomes" id="UP001196413"/>
    </source>
</evidence>
<sequence>MAESHRFVSIAYSGLRSSLSLQFNFRSSFAPIMLASSTSFRMVTLLIICRQ</sequence>
<organism evidence="1 2">
    <name type="scientific">Parelaphostrongylus tenuis</name>
    <name type="common">Meningeal worm</name>
    <dbReference type="NCBI Taxonomy" id="148309"/>
    <lineage>
        <taxon>Eukaryota</taxon>
        <taxon>Metazoa</taxon>
        <taxon>Ecdysozoa</taxon>
        <taxon>Nematoda</taxon>
        <taxon>Chromadorea</taxon>
        <taxon>Rhabditida</taxon>
        <taxon>Rhabditina</taxon>
        <taxon>Rhabditomorpha</taxon>
        <taxon>Strongyloidea</taxon>
        <taxon>Metastrongylidae</taxon>
        <taxon>Parelaphostrongylus</taxon>
    </lineage>
</organism>
<keyword evidence="2" id="KW-1185">Reference proteome</keyword>
<evidence type="ECO:0000313" key="1">
    <source>
        <dbReference type="EMBL" id="KAJ1346795.1"/>
    </source>
</evidence>
<name>A0AAD5QGB3_PARTN</name>